<dbReference type="Pfam" id="PF00437">
    <property type="entry name" value="T2SSE"/>
    <property type="match status" value="1"/>
</dbReference>
<evidence type="ECO:0000313" key="4">
    <source>
        <dbReference type="EMBL" id="TRY16909.1"/>
    </source>
</evidence>
<dbReference type="PANTHER" id="PTHR30486">
    <property type="entry name" value="TWITCHING MOTILITY PROTEIN PILT"/>
    <property type="match status" value="1"/>
</dbReference>
<dbReference type="InterPro" id="IPR001482">
    <property type="entry name" value="T2SS/T4SS_dom"/>
</dbReference>
<comment type="similarity">
    <text evidence="1">Belongs to the GSP E family.</text>
</comment>
<dbReference type="CDD" id="cd01130">
    <property type="entry name" value="VirB11-like_ATPase"/>
    <property type="match status" value="1"/>
</dbReference>
<feature type="compositionally biased region" description="Basic and acidic residues" evidence="2">
    <location>
        <begin position="23"/>
        <end position="38"/>
    </location>
</feature>
<dbReference type="AlphaFoldDB" id="A0A553JWS4"/>
<keyword evidence="5" id="KW-1185">Reference proteome</keyword>
<accession>A0A553JWS4</accession>
<evidence type="ECO:0000259" key="3">
    <source>
        <dbReference type="Pfam" id="PF00437"/>
    </source>
</evidence>
<protein>
    <submittedName>
        <fullName evidence="4">Type II/IV secretion system ATPase subunit</fullName>
    </submittedName>
</protein>
<dbReference type="EMBL" id="VKKG01000006">
    <property type="protein sequence ID" value="TRY16909.1"/>
    <property type="molecule type" value="Genomic_DNA"/>
</dbReference>
<evidence type="ECO:0000256" key="2">
    <source>
        <dbReference type="SAM" id="MobiDB-lite"/>
    </source>
</evidence>
<dbReference type="RefSeq" id="WP_143939052.1">
    <property type="nucleotide sequence ID" value="NZ_VKKG01000006.1"/>
</dbReference>
<evidence type="ECO:0000313" key="5">
    <source>
        <dbReference type="Proteomes" id="UP000317638"/>
    </source>
</evidence>
<feature type="region of interest" description="Disordered" evidence="2">
    <location>
        <begin position="1"/>
        <end position="44"/>
    </location>
</feature>
<dbReference type="PANTHER" id="PTHR30486:SF6">
    <property type="entry name" value="TYPE IV PILUS RETRACTATION ATPASE PILT"/>
    <property type="match status" value="1"/>
</dbReference>
<dbReference type="OrthoDB" id="9810761at2"/>
<dbReference type="InterPro" id="IPR050921">
    <property type="entry name" value="T4SS_GSP_E_ATPase"/>
</dbReference>
<proteinExistence type="inferred from homology"/>
<comment type="caution">
    <text evidence="4">The sequence shown here is derived from an EMBL/GenBank/DDBJ whole genome shotgun (WGS) entry which is preliminary data.</text>
</comment>
<feature type="domain" description="Bacterial type II secretion system protein E" evidence="3">
    <location>
        <begin position="217"/>
        <end position="389"/>
    </location>
</feature>
<name>A0A553JWS4_9ACTN</name>
<dbReference type="Proteomes" id="UP000317638">
    <property type="component" value="Unassembled WGS sequence"/>
</dbReference>
<evidence type="ECO:0000256" key="1">
    <source>
        <dbReference type="ARBA" id="ARBA00006611"/>
    </source>
</evidence>
<dbReference type="InterPro" id="IPR027417">
    <property type="entry name" value="P-loop_NTPase"/>
</dbReference>
<dbReference type="Gene3D" id="3.40.50.300">
    <property type="entry name" value="P-loop containing nucleotide triphosphate hydrolases"/>
    <property type="match status" value="1"/>
</dbReference>
<dbReference type="GO" id="GO:0016887">
    <property type="term" value="F:ATP hydrolysis activity"/>
    <property type="evidence" value="ECO:0007669"/>
    <property type="project" value="InterPro"/>
</dbReference>
<reference evidence="4 5" key="1">
    <citation type="submission" date="2019-07" db="EMBL/GenBank/DDBJ databases">
        <authorList>
            <person name="Zhou L.-Y."/>
        </authorList>
    </citation>
    <scope>NUCLEOTIDE SEQUENCE [LARGE SCALE GENOMIC DNA]</scope>
    <source>
        <strain evidence="4 5">YIM 101269</strain>
    </source>
</reference>
<dbReference type="Gene3D" id="3.30.450.380">
    <property type="match status" value="1"/>
</dbReference>
<organism evidence="4 5">
    <name type="scientific">Tessaracoccus rhinocerotis</name>
    <dbReference type="NCBI Taxonomy" id="1689449"/>
    <lineage>
        <taxon>Bacteria</taxon>
        <taxon>Bacillati</taxon>
        <taxon>Actinomycetota</taxon>
        <taxon>Actinomycetes</taxon>
        <taxon>Propionibacteriales</taxon>
        <taxon>Propionibacteriaceae</taxon>
        <taxon>Tessaracoccus</taxon>
    </lineage>
</organism>
<dbReference type="SUPFAM" id="SSF52540">
    <property type="entry name" value="P-loop containing nucleoside triphosphate hydrolases"/>
    <property type="match status" value="1"/>
</dbReference>
<sequence length="484" mass="52967">MSSPVSRVPSLGGAFNSLAASDWHPDPPARRRGHDAPEPRSAVPPSLDVDWPLVVVLRRHAAERISQISEQWQEERHTPIPEEDRRVRGRAVIRSVVHAHAEQLTETGEALWPMELEDRYAAAVENAIFGYGRMQPLFEIPEAENIEIHGWDSVMVQYGDGHREPHAPVADTDEELVDAIRFLGETASPPRPFDDAHPTMTLALGDRFRLHAIGFGLSYRPSIIIRQHILTDVTLPDLAEDGMLPAQVAHLLHAAVLARKSIVISGDQGAGKTTLLRALIAAIHPTERFGTLETDYELLTHLRHDRRNMLALQAKVGLGENSSGREVGSWSVADLIPEALRQNLSRLVVGEVRGAEAGAMFEAMQAGAGTLSTTHSHSATATIDRLAARVAQGGVIGMEEALRQVAHNINFIVHVVLEDNAWRGGTRRRLVSEVRQLTGSIEGGRPSTHLVYRAATSGAGQLFQPEASMAAELEPFQAGVTWNR</sequence>
<gene>
    <name evidence="4" type="ORF">FOJ82_13650</name>
</gene>